<dbReference type="EMBL" id="QQAY01000002">
    <property type="protein sequence ID" value="RDI45517.1"/>
    <property type="molecule type" value="Genomic_DNA"/>
</dbReference>
<keyword evidence="2" id="KW-1185">Reference proteome</keyword>
<sequence length="122" mass="14030">MKKIAAIISVVFLISLGLFLYFSNKPLITNSYDKITVKEMDGSEQIISDSKTIVTIVQEINQHPRRLSLLDSQFEDDSIKHSLIVFEKGNQHITMDYMPSNGILYYGPWKIHDINNLFNPLK</sequence>
<gene>
    <name evidence="1" type="ORF">DFR59_102145</name>
</gene>
<protein>
    <submittedName>
        <fullName evidence="1">Uncharacterized protein</fullName>
    </submittedName>
</protein>
<dbReference type="Proteomes" id="UP000255326">
    <property type="component" value="Unassembled WGS sequence"/>
</dbReference>
<accession>A0A370GPB3</accession>
<evidence type="ECO:0000313" key="2">
    <source>
        <dbReference type="Proteomes" id="UP000255326"/>
    </source>
</evidence>
<evidence type="ECO:0000313" key="1">
    <source>
        <dbReference type="EMBL" id="RDI45517.1"/>
    </source>
</evidence>
<name>A0A370GPB3_9BACI</name>
<dbReference type="RefSeq" id="WP_114744371.1">
    <property type="nucleotide sequence ID" value="NZ_QQAY01000002.1"/>
</dbReference>
<reference evidence="1 2" key="1">
    <citation type="submission" date="2018-07" db="EMBL/GenBank/DDBJ databases">
        <title>Genomic Encyclopedia of Type Strains, Phase IV (KMG-IV): sequencing the most valuable type-strain genomes for metagenomic binning, comparative biology and taxonomic classification.</title>
        <authorList>
            <person name="Goeker M."/>
        </authorList>
    </citation>
    <scope>NUCLEOTIDE SEQUENCE [LARGE SCALE GENOMIC DNA]</scope>
    <source>
        <strain evidence="1 2">DSM 25281</strain>
    </source>
</reference>
<proteinExistence type="predicted"/>
<dbReference type="AlphaFoldDB" id="A0A370GPB3"/>
<comment type="caution">
    <text evidence="1">The sequence shown here is derived from an EMBL/GenBank/DDBJ whole genome shotgun (WGS) entry which is preliminary data.</text>
</comment>
<organism evidence="1 2">
    <name type="scientific">Falsibacillus pallidus</name>
    <dbReference type="NCBI Taxonomy" id="493781"/>
    <lineage>
        <taxon>Bacteria</taxon>
        <taxon>Bacillati</taxon>
        <taxon>Bacillota</taxon>
        <taxon>Bacilli</taxon>
        <taxon>Bacillales</taxon>
        <taxon>Bacillaceae</taxon>
        <taxon>Falsibacillus</taxon>
    </lineage>
</organism>